<feature type="transmembrane region" description="Helical" evidence="1">
    <location>
        <begin position="12"/>
        <end position="30"/>
    </location>
</feature>
<keyword evidence="1" id="KW-0472">Membrane</keyword>
<keyword evidence="3" id="KW-1185">Reference proteome</keyword>
<feature type="transmembrane region" description="Helical" evidence="1">
    <location>
        <begin position="36"/>
        <end position="54"/>
    </location>
</feature>
<evidence type="ECO:0000256" key="1">
    <source>
        <dbReference type="SAM" id="Phobius"/>
    </source>
</evidence>
<feature type="transmembrane region" description="Helical" evidence="1">
    <location>
        <begin position="286"/>
        <end position="308"/>
    </location>
</feature>
<feature type="transmembrane region" description="Helical" evidence="1">
    <location>
        <begin position="186"/>
        <end position="204"/>
    </location>
</feature>
<evidence type="ECO:0000313" key="3">
    <source>
        <dbReference type="Proteomes" id="UP000316093"/>
    </source>
</evidence>
<sequence>MRALLRMPSTYIAWPLLLACAVTASIFHLPDGYLPGLLLLVMGALLIIAADFLGHDRLPPWTALRSRDYAHTRDGFLGLAFAAGVLLFCVLDLALFPVALIHDPSMYATMEGGHEHIRRISDLCWILPVIGMLCTHHRPLRYTLVAAGLLFPVLVVDRNRIFAGVVALALVTIFRRDPARALPWRAVTGLGVVGATAFSVLGMLRSGSVATVALPFGAFYNAMPAGIQWLLLYVSAGPYNFASLVAKDYRNADFLLNQLVPLRGSIVTAGTDIPLDASNVNVGTEFLPFLMAWGPAGALLAMLALYALMRWSVRRMAASTSLFALLIFLRMAYVCLMAPFAPQAFIWMNFGFIGLCLVLQLVAAWLPRRRLILSSH</sequence>
<dbReference type="RefSeq" id="WP_139979707.1">
    <property type="nucleotide sequence ID" value="NZ_CP041046.1"/>
</dbReference>
<dbReference type="KEGG" id="lpy:FIV34_03455"/>
<dbReference type="AlphaFoldDB" id="A0A4Y5YZC5"/>
<protein>
    <recommendedName>
        <fullName evidence="4">Oligosaccharide repeat unit polymerase</fullName>
    </recommendedName>
</protein>
<proteinExistence type="predicted"/>
<reference evidence="2 3" key="1">
    <citation type="submission" date="2019-06" db="EMBL/GenBank/DDBJ databases">
        <title>A complete genome sequence for Luteibacter pinisoli MAH-14.</title>
        <authorList>
            <person name="Baltrus D.A."/>
        </authorList>
    </citation>
    <scope>NUCLEOTIDE SEQUENCE [LARGE SCALE GENOMIC DNA]</scope>
    <source>
        <strain evidence="2 3">MAH-14</strain>
    </source>
</reference>
<dbReference type="Proteomes" id="UP000316093">
    <property type="component" value="Chromosome"/>
</dbReference>
<keyword evidence="1" id="KW-0812">Transmembrane</keyword>
<dbReference type="PROSITE" id="PS51257">
    <property type="entry name" value="PROKAR_LIPOPROTEIN"/>
    <property type="match status" value="1"/>
</dbReference>
<feature type="transmembrane region" description="Helical" evidence="1">
    <location>
        <begin position="75"/>
        <end position="96"/>
    </location>
</feature>
<feature type="transmembrane region" description="Helical" evidence="1">
    <location>
        <begin position="216"/>
        <end position="236"/>
    </location>
</feature>
<dbReference type="OrthoDB" id="5993532at2"/>
<name>A0A4Y5YZC5_9GAMM</name>
<organism evidence="2 3">
    <name type="scientific">Luteibacter pinisoli</name>
    <dbReference type="NCBI Taxonomy" id="2589080"/>
    <lineage>
        <taxon>Bacteria</taxon>
        <taxon>Pseudomonadati</taxon>
        <taxon>Pseudomonadota</taxon>
        <taxon>Gammaproteobacteria</taxon>
        <taxon>Lysobacterales</taxon>
        <taxon>Rhodanobacteraceae</taxon>
        <taxon>Luteibacter</taxon>
    </lineage>
</organism>
<dbReference type="EMBL" id="CP041046">
    <property type="protein sequence ID" value="QDE38322.1"/>
    <property type="molecule type" value="Genomic_DNA"/>
</dbReference>
<feature type="transmembrane region" description="Helical" evidence="1">
    <location>
        <begin position="346"/>
        <end position="366"/>
    </location>
</feature>
<evidence type="ECO:0000313" key="2">
    <source>
        <dbReference type="EMBL" id="QDE38322.1"/>
    </source>
</evidence>
<evidence type="ECO:0008006" key="4">
    <source>
        <dbReference type="Google" id="ProtNLM"/>
    </source>
</evidence>
<feature type="transmembrane region" description="Helical" evidence="1">
    <location>
        <begin position="320"/>
        <end position="340"/>
    </location>
</feature>
<accession>A0A4Y5YZC5</accession>
<keyword evidence="1" id="KW-1133">Transmembrane helix</keyword>
<gene>
    <name evidence="2" type="ORF">FIV34_03455</name>
</gene>